<dbReference type="PIRSF" id="PIRSF036461">
    <property type="entry name" value="Chmtx_methlestr"/>
    <property type="match status" value="1"/>
</dbReference>
<gene>
    <name evidence="7" type="ORF">GFK26_27140</name>
</gene>
<protein>
    <recommendedName>
        <fullName evidence="2">protein-glutamate methylesterase</fullName>
        <ecNumber evidence="2">3.1.1.61</ecNumber>
    </recommendedName>
</protein>
<evidence type="ECO:0000256" key="3">
    <source>
        <dbReference type="ARBA" id="ARBA00048267"/>
    </source>
</evidence>
<dbReference type="GO" id="GO:0008984">
    <property type="term" value="F:protein-glutamate methylesterase activity"/>
    <property type="evidence" value="ECO:0007669"/>
    <property type="project" value="UniProtKB-EC"/>
</dbReference>
<evidence type="ECO:0000256" key="5">
    <source>
        <dbReference type="SAM" id="MobiDB-lite"/>
    </source>
</evidence>
<dbReference type="Pfam" id="PF01339">
    <property type="entry name" value="CheB_methylest"/>
    <property type="match status" value="1"/>
</dbReference>
<dbReference type="GO" id="GO:0000156">
    <property type="term" value="F:phosphorelay response regulator activity"/>
    <property type="evidence" value="ECO:0007669"/>
    <property type="project" value="InterPro"/>
</dbReference>
<keyword evidence="1 4" id="KW-0378">Hydrolase</keyword>
<feature type="active site" evidence="4">
    <location>
        <position position="61"/>
    </location>
</feature>
<dbReference type="PROSITE" id="PS50122">
    <property type="entry name" value="CHEB"/>
    <property type="match status" value="1"/>
</dbReference>
<evidence type="ECO:0000259" key="6">
    <source>
        <dbReference type="PROSITE" id="PS50122"/>
    </source>
</evidence>
<dbReference type="GO" id="GO:0006935">
    <property type="term" value="P:chemotaxis"/>
    <property type="evidence" value="ECO:0007669"/>
    <property type="project" value="UniProtKB-UniRule"/>
</dbReference>
<feature type="active site" evidence="4">
    <location>
        <position position="152"/>
    </location>
</feature>
<feature type="region of interest" description="Disordered" evidence="5">
    <location>
        <begin position="213"/>
        <end position="234"/>
    </location>
</feature>
<organism evidence="7 8">
    <name type="scientific">Variovorax paradoxus</name>
    <dbReference type="NCBI Taxonomy" id="34073"/>
    <lineage>
        <taxon>Bacteria</taxon>
        <taxon>Pseudomonadati</taxon>
        <taxon>Pseudomonadota</taxon>
        <taxon>Betaproteobacteria</taxon>
        <taxon>Burkholderiales</taxon>
        <taxon>Comamonadaceae</taxon>
        <taxon>Variovorax</taxon>
    </lineage>
</organism>
<dbReference type="GO" id="GO:0005737">
    <property type="term" value="C:cytoplasm"/>
    <property type="evidence" value="ECO:0007669"/>
    <property type="project" value="InterPro"/>
</dbReference>
<dbReference type="AlphaFoldDB" id="A0A5Q0MBA9"/>
<dbReference type="EC" id="3.1.1.61" evidence="2"/>
<dbReference type="EMBL" id="CP045644">
    <property type="protein sequence ID" value="QFZ86177.1"/>
    <property type="molecule type" value="Genomic_DNA"/>
</dbReference>
<dbReference type="InterPro" id="IPR000673">
    <property type="entry name" value="Sig_transdc_resp-reg_Me-estase"/>
</dbReference>
<dbReference type="Gene3D" id="3.40.50.180">
    <property type="entry name" value="Methylesterase CheB, C-terminal domain"/>
    <property type="match status" value="1"/>
</dbReference>
<name>A0A5Q0MBA9_VARPD</name>
<dbReference type="SUPFAM" id="SSF52738">
    <property type="entry name" value="Methylesterase CheB, C-terminal domain"/>
    <property type="match status" value="1"/>
</dbReference>
<evidence type="ECO:0000313" key="7">
    <source>
        <dbReference type="EMBL" id="QFZ86177.1"/>
    </source>
</evidence>
<proteinExistence type="predicted"/>
<dbReference type="PANTHER" id="PTHR42872:SF6">
    <property type="entry name" value="PROTEIN-GLUTAMATE METHYLESTERASE_PROTEIN-GLUTAMINE GLUTAMINASE"/>
    <property type="match status" value="1"/>
</dbReference>
<accession>A0A5Q0MBA9</accession>
<feature type="region of interest" description="Disordered" evidence="5">
    <location>
        <begin position="1"/>
        <end position="22"/>
    </location>
</feature>
<evidence type="ECO:0000256" key="4">
    <source>
        <dbReference type="PROSITE-ProRule" id="PRU00050"/>
    </source>
</evidence>
<dbReference type="InterPro" id="IPR011247">
    <property type="entry name" value="Chemotax_prot-Glu_Me-esterase"/>
</dbReference>
<feature type="active site" evidence="4">
    <location>
        <position position="34"/>
    </location>
</feature>
<dbReference type="PANTHER" id="PTHR42872">
    <property type="entry name" value="PROTEIN-GLUTAMATE METHYLESTERASE/PROTEIN-GLUTAMINE GLUTAMINASE"/>
    <property type="match status" value="1"/>
</dbReference>
<feature type="domain" description="CheB-type methylesterase" evidence="6">
    <location>
        <begin position="22"/>
        <end position="210"/>
    </location>
</feature>
<evidence type="ECO:0000313" key="8">
    <source>
        <dbReference type="Proteomes" id="UP000326780"/>
    </source>
</evidence>
<keyword evidence="4" id="KW-0145">Chemotaxis</keyword>
<dbReference type="Proteomes" id="UP000326780">
    <property type="component" value="Chromosome"/>
</dbReference>
<reference evidence="7 8" key="1">
    <citation type="submission" date="2019-10" db="EMBL/GenBank/DDBJ databases">
        <title>Complete genome sequence of Variovorax paradoxus 5C-2.</title>
        <authorList>
            <person name="Gogoleva N.E."/>
            <person name="Balkin A.S."/>
        </authorList>
    </citation>
    <scope>NUCLEOTIDE SEQUENCE [LARGE SCALE GENOMIC DNA]</scope>
    <source>
        <strain evidence="7 8">5C-2</strain>
    </source>
</reference>
<dbReference type="InterPro" id="IPR035909">
    <property type="entry name" value="CheB_C"/>
</dbReference>
<feature type="compositionally biased region" description="Pro residues" evidence="5">
    <location>
        <begin position="1"/>
        <end position="10"/>
    </location>
</feature>
<evidence type="ECO:0000256" key="2">
    <source>
        <dbReference type="ARBA" id="ARBA00039140"/>
    </source>
</evidence>
<evidence type="ECO:0000256" key="1">
    <source>
        <dbReference type="ARBA" id="ARBA00022801"/>
    </source>
</evidence>
<dbReference type="CDD" id="cd16433">
    <property type="entry name" value="CheB"/>
    <property type="match status" value="1"/>
</dbReference>
<comment type="catalytic activity">
    <reaction evidence="3">
        <text>[protein]-L-glutamate 5-O-methyl ester + H2O = L-glutamyl-[protein] + methanol + H(+)</text>
        <dbReference type="Rhea" id="RHEA:23236"/>
        <dbReference type="Rhea" id="RHEA-COMP:10208"/>
        <dbReference type="Rhea" id="RHEA-COMP:10311"/>
        <dbReference type="ChEBI" id="CHEBI:15377"/>
        <dbReference type="ChEBI" id="CHEBI:15378"/>
        <dbReference type="ChEBI" id="CHEBI:17790"/>
        <dbReference type="ChEBI" id="CHEBI:29973"/>
        <dbReference type="ChEBI" id="CHEBI:82795"/>
        <dbReference type="EC" id="3.1.1.61"/>
    </reaction>
</comment>
<sequence length="357" mass="37353">MRLAPQPLPTLRPAMTSSAHPLHPPGRAVFIGASSGGVYAMLELAAALPANFPVPIFLVQHIGAHRSQLAQLLSARGPNPAVQARDGDLPAAGTLHVAPPDHHMLLEGGVIRVIRGPKEHHARPAIDPLFRSAALEMGARAIGVVLTGLLDDGSAGLRAIKDCGGTAVVQDPADAFEPGMPRAALSVVRADHVVPLSEMAGVLLAAARAEAGASGHRHGHAPSPALRREHAAGREGNAMESLKEIATPSAFSCPDCGGVLFELDDQRPVRYRCHTGHAFSLRSLAATQEQVTDAALWTGLRALQEKEAILRRLAETQRASEPEAAAGCDREADELAAVSLAMRSLTMKAPSPASFEA</sequence>